<proteinExistence type="predicted"/>
<keyword evidence="2" id="KW-1185">Reference proteome</keyword>
<dbReference type="Proteomes" id="UP000266673">
    <property type="component" value="Unassembled WGS sequence"/>
</dbReference>
<evidence type="ECO:0000313" key="2">
    <source>
        <dbReference type="Proteomes" id="UP000266673"/>
    </source>
</evidence>
<name>A0A397U603_9GLOM</name>
<accession>A0A397U603</accession>
<protein>
    <submittedName>
        <fullName evidence="1">Uncharacterized protein</fullName>
    </submittedName>
</protein>
<dbReference type="EMBL" id="QKWP01002595">
    <property type="protein sequence ID" value="RIB02763.1"/>
    <property type="molecule type" value="Genomic_DNA"/>
</dbReference>
<gene>
    <name evidence="1" type="ORF">C2G38_2226936</name>
</gene>
<evidence type="ECO:0000313" key="1">
    <source>
        <dbReference type="EMBL" id="RIB02763.1"/>
    </source>
</evidence>
<dbReference type="AlphaFoldDB" id="A0A397U603"/>
<sequence length="128" mass="14698">MTLTVIGYSENETHEPRTCPSFISKSRRFRARIRKTQFVNPNSNNRTFRNINGEWALSEEMKQFSEIACTKRIEFIKAKLINKSSLGTWHPIPITCEEADLQKSESTLTRPQILSIINSLLPLLSDAD</sequence>
<dbReference type="OrthoDB" id="2410248at2759"/>
<reference evidence="1 2" key="1">
    <citation type="submission" date="2018-06" db="EMBL/GenBank/DDBJ databases">
        <title>Comparative genomics reveals the genomic features of Rhizophagus irregularis, R. cerebriforme, R. diaphanum and Gigaspora rosea, and their symbiotic lifestyle signature.</title>
        <authorList>
            <person name="Morin E."/>
            <person name="San Clemente H."/>
            <person name="Chen E.C.H."/>
            <person name="De La Providencia I."/>
            <person name="Hainaut M."/>
            <person name="Kuo A."/>
            <person name="Kohler A."/>
            <person name="Murat C."/>
            <person name="Tang N."/>
            <person name="Roy S."/>
            <person name="Loubradou J."/>
            <person name="Henrissat B."/>
            <person name="Grigoriev I.V."/>
            <person name="Corradi N."/>
            <person name="Roux C."/>
            <person name="Martin F.M."/>
        </authorList>
    </citation>
    <scope>NUCLEOTIDE SEQUENCE [LARGE SCALE GENOMIC DNA]</scope>
    <source>
        <strain evidence="1 2">DAOM 194757</strain>
    </source>
</reference>
<organism evidence="1 2">
    <name type="scientific">Gigaspora rosea</name>
    <dbReference type="NCBI Taxonomy" id="44941"/>
    <lineage>
        <taxon>Eukaryota</taxon>
        <taxon>Fungi</taxon>
        <taxon>Fungi incertae sedis</taxon>
        <taxon>Mucoromycota</taxon>
        <taxon>Glomeromycotina</taxon>
        <taxon>Glomeromycetes</taxon>
        <taxon>Diversisporales</taxon>
        <taxon>Gigasporaceae</taxon>
        <taxon>Gigaspora</taxon>
    </lineage>
</organism>
<comment type="caution">
    <text evidence="1">The sequence shown here is derived from an EMBL/GenBank/DDBJ whole genome shotgun (WGS) entry which is preliminary data.</text>
</comment>